<dbReference type="AlphaFoldDB" id="A0AAV3Z3F4"/>
<organism evidence="1 2">
    <name type="scientific">Plakobranchus ocellatus</name>
    <dbReference type="NCBI Taxonomy" id="259542"/>
    <lineage>
        <taxon>Eukaryota</taxon>
        <taxon>Metazoa</taxon>
        <taxon>Spiralia</taxon>
        <taxon>Lophotrochozoa</taxon>
        <taxon>Mollusca</taxon>
        <taxon>Gastropoda</taxon>
        <taxon>Heterobranchia</taxon>
        <taxon>Euthyneura</taxon>
        <taxon>Panpulmonata</taxon>
        <taxon>Sacoglossa</taxon>
        <taxon>Placobranchoidea</taxon>
        <taxon>Plakobranchidae</taxon>
        <taxon>Plakobranchus</taxon>
    </lineage>
</organism>
<gene>
    <name evidence="1" type="ORF">PoB_001558700</name>
</gene>
<evidence type="ECO:0000313" key="2">
    <source>
        <dbReference type="Proteomes" id="UP000735302"/>
    </source>
</evidence>
<evidence type="ECO:0000313" key="1">
    <source>
        <dbReference type="EMBL" id="GFN89081.1"/>
    </source>
</evidence>
<dbReference type="Proteomes" id="UP000735302">
    <property type="component" value="Unassembled WGS sequence"/>
</dbReference>
<reference evidence="1 2" key="1">
    <citation type="journal article" date="2021" name="Elife">
        <title>Chloroplast acquisition without the gene transfer in kleptoplastic sea slugs, Plakobranchus ocellatus.</title>
        <authorList>
            <person name="Maeda T."/>
            <person name="Takahashi S."/>
            <person name="Yoshida T."/>
            <person name="Shimamura S."/>
            <person name="Takaki Y."/>
            <person name="Nagai Y."/>
            <person name="Toyoda A."/>
            <person name="Suzuki Y."/>
            <person name="Arimoto A."/>
            <person name="Ishii H."/>
            <person name="Satoh N."/>
            <person name="Nishiyama T."/>
            <person name="Hasebe M."/>
            <person name="Maruyama T."/>
            <person name="Minagawa J."/>
            <person name="Obokata J."/>
            <person name="Shigenobu S."/>
        </authorList>
    </citation>
    <scope>NUCLEOTIDE SEQUENCE [LARGE SCALE GENOMIC DNA]</scope>
</reference>
<keyword evidence="2" id="KW-1185">Reference proteome</keyword>
<sequence length="71" mass="8073">MARRAVLIQVMKSTEGWAHQSKGSEWIVQCTKHIPQGKKEHIEDCKDLISDFTQCHIGLSPQARMLIALML</sequence>
<accession>A0AAV3Z3F4</accession>
<comment type="caution">
    <text evidence="1">The sequence shown here is derived from an EMBL/GenBank/DDBJ whole genome shotgun (WGS) entry which is preliminary data.</text>
</comment>
<protein>
    <submittedName>
        <fullName evidence="1">Uncharacterized protein</fullName>
    </submittedName>
</protein>
<proteinExistence type="predicted"/>
<dbReference type="EMBL" id="BLXT01001916">
    <property type="protein sequence ID" value="GFN89081.1"/>
    <property type="molecule type" value="Genomic_DNA"/>
</dbReference>
<name>A0AAV3Z3F4_9GAST</name>